<dbReference type="CDD" id="cd04301">
    <property type="entry name" value="NAT_SF"/>
    <property type="match status" value="1"/>
</dbReference>
<evidence type="ECO:0000313" key="3">
    <source>
        <dbReference type="Proteomes" id="UP000655094"/>
    </source>
</evidence>
<comment type="caution">
    <text evidence="2">The sequence shown here is derived from an EMBL/GenBank/DDBJ whole genome shotgun (WGS) entry which is preliminary data.</text>
</comment>
<dbReference type="EMBL" id="BNFF01000001">
    <property type="protein sequence ID" value="GHK56348.1"/>
    <property type="molecule type" value="Genomic_DNA"/>
</dbReference>
<organism evidence="2 3">
    <name type="scientific">Klebsiella pneumoniae</name>
    <dbReference type="NCBI Taxonomy" id="573"/>
    <lineage>
        <taxon>Bacteria</taxon>
        <taxon>Pseudomonadati</taxon>
        <taxon>Pseudomonadota</taxon>
        <taxon>Gammaproteobacteria</taxon>
        <taxon>Enterobacterales</taxon>
        <taxon>Enterobacteriaceae</taxon>
        <taxon>Klebsiella/Raoultella group</taxon>
        <taxon>Klebsiella</taxon>
        <taxon>Klebsiella pneumoniae complex</taxon>
    </lineage>
</organism>
<dbReference type="Gene3D" id="3.40.630.30">
    <property type="match status" value="1"/>
</dbReference>
<dbReference type="InterPro" id="IPR016181">
    <property type="entry name" value="Acyl_CoA_acyltransferase"/>
</dbReference>
<dbReference type="AlphaFoldDB" id="A0A919HZP9"/>
<proteinExistence type="predicted"/>
<sequence>MIGYVAFSPVAVEGEELQWVGPAPLAVDERYRGQGIGRQLVYEGLDSLNEFGYAAVVTLGDPDLYRRFGFEPAARFDLRCRWPDSAEAFGFTVWRMTPSTASMAR</sequence>
<feature type="domain" description="N-acetyltransferase" evidence="1">
    <location>
        <begin position="1"/>
        <end position="99"/>
    </location>
</feature>
<name>A0A919HZP9_KLEPN</name>
<dbReference type="PROSITE" id="PS51186">
    <property type="entry name" value="GNAT"/>
    <property type="match status" value="1"/>
</dbReference>
<accession>A0A919HZP9</accession>
<dbReference type="InterPro" id="IPR000182">
    <property type="entry name" value="GNAT_dom"/>
</dbReference>
<dbReference type="Proteomes" id="UP000655094">
    <property type="component" value="Unassembled WGS sequence"/>
</dbReference>
<dbReference type="SUPFAM" id="SSF55729">
    <property type="entry name" value="Acyl-CoA N-acyltransferases (Nat)"/>
    <property type="match status" value="1"/>
</dbReference>
<evidence type="ECO:0000313" key="2">
    <source>
        <dbReference type="EMBL" id="GHK56348.1"/>
    </source>
</evidence>
<dbReference type="GO" id="GO:0016747">
    <property type="term" value="F:acyltransferase activity, transferring groups other than amino-acyl groups"/>
    <property type="evidence" value="ECO:0007669"/>
    <property type="project" value="InterPro"/>
</dbReference>
<evidence type="ECO:0000259" key="1">
    <source>
        <dbReference type="PROSITE" id="PS51186"/>
    </source>
</evidence>
<reference evidence="2" key="1">
    <citation type="submission" date="2020-10" db="EMBL/GenBank/DDBJ databases">
        <title>Genome Sequence of ESBL Producing Zambian Clinical Strains.</title>
        <authorList>
            <person name="Shawa M."/>
            <person name="Furuta Y."/>
            <person name="Simbotwe M."/>
            <person name="Mulenga E."/>
            <person name="Mubanga M."/>
            <person name="Mulenga G."/>
            <person name="Kaile C."/>
            <person name="Zorigt T."/>
            <person name="Hang'ombe B."/>
            <person name="Higashi H."/>
        </authorList>
    </citation>
    <scope>NUCLEOTIDE SEQUENCE</scope>
    <source>
        <strain evidence="2">Zam_UTH_09</strain>
    </source>
</reference>
<protein>
    <recommendedName>
        <fullName evidence="1">N-acetyltransferase domain-containing protein</fullName>
    </recommendedName>
</protein>
<dbReference type="Pfam" id="PF13508">
    <property type="entry name" value="Acetyltransf_7"/>
    <property type="match status" value="1"/>
</dbReference>
<gene>
    <name evidence="2" type="ORF">KPZU09_60840</name>
</gene>